<evidence type="ECO:0000256" key="14">
    <source>
        <dbReference type="ARBA" id="ARBA00048133"/>
    </source>
</evidence>
<evidence type="ECO:0000259" key="19">
    <source>
        <dbReference type="PROSITE" id="PS50042"/>
    </source>
</evidence>
<keyword evidence="22" id="KW-1185">Reference proteome</keyword>
<dbReference type="InterPro" id="IPR002641">
    <property type="entry name" value="PNPLA_dom"/>
</dbReference>
<dbReference type="InterPro" id="IPR056556">
    <property type="entry name" value="NTE1_P-loop_dom"/>
</dbReference>
<keyword evidence="6" id="KW-0677">Repeat</keyword>
<dbReference type="PROSITE" id="PS51635">
    <property type="entry name" value="PNPLA"/>
    <property type="match status" value="1"/>
</dbReference>
<comment type="subcellular location">
    <subcellularLocation>
        <location evidence="1">Endoplasmic reticulum membrane</location>
        <topology evidence="1">Single-pass type III membrane protein</topology>
    </subcellularLocation>
</comment>
<dbReference type="PANTHER" id="PTHR14226:SF23">
    <property type="entry name" value="PATATIN-LIKE PHOSPHOLIPASE DOMAIN-CONTAINING PROTEIN 7"/>
    <property type="match status" value="1"/>
</dbReference>
<evidence type="ECO:0000256" key="4">
    <source>
        <dbReference type="ARBA" id="ARBA00022553"/>
    </source>
</evidence>
<evidence type="ECO:0000256" key="2">
    <source>
        <dbReference type="ARBA" id="ARBA00006636"/>
    </source>
</evidence>
<name>A0A673XH61_SALTR</name>
<dbReference type="FunFam" id="2.60.120.10:FF:000022">
    <property type="entry name" value="Patatin like phospholipase domain containing 7"/>
    <property type="match status" value="1"/>
</dbReference>
<dbReference type="PANTHER" id="PTHR14226">
    <property type="entry name" value="NEUROPATHY TARGET ESTERASE/SWISS CHEESE D.MELANOGASTER"/>
    <property type="match status" value="1"/>
</dbReference>
<evidence type="ECO:0000259" key="20">
    <source>
        <dbReference type="PROSITE" id="PS51635"/>
    </source>
</evidence>
<gene>
    <name evidence="21" type="primary">PNPLA7</name>
    <name evidence="21" type="synonym">LOC115164241</name>
</gene>
<reference evidence="21" key="2">
    <citation type="submission" date="2025-09" db="UniProtKB">
        <authorList>
            <consortium name="Ensembl"/>
        </authorList>
    </citation>
    <scope>IDENTIFICATION</scope>
</reference>
<keyword evidence="10" id="KW-1133">Transmembrane helix</keyword>
<evidence type="ECO:0000256" key="10">
    <source>
        <dbReference type="ARBA" id="ARBA00022989"/>
    </source>
</evidence>
<feature type="domain" description="Cyclic nucleotide-binding" evidence="19">
    <location>
        <begin position="81"/>
        <end position="208"/>
    </location>
</feature>
<feature type="domain" description="Cyclic nucleotide-binding" evidence="19">
    <location>
        <begin position="386"/>
        <end position="471"/>
    </location>
</feature>
<evidence type="ECO:0000256" key="12">
    <source>
        <dbReference type="ARBA" id="ARBA00023136"/>
    </source>
</evidence>
<protein>
    <recommendedName>
        <fullName evidence="3">lysophospholipase</fullName>
        <ecNumber evidence="3">3.1.1.5</ecNumber>
    </recommendedName>
</protein>
<dbReference type="SMART" id="SM00100">
    <property type="entry name" value="cNMP"/>
    <property type="match status" value="3"/>
</dbReference>
<evidence type="ECO:0000313" key="21">
    <source>
        <dbReference type="Ensembl" id="ENSSTUP00000019731.1"/>
    </source>
</evidence>
<dbReference type="InterPro" id="IPR018490">
    <property type="entry name" value="cNMP-bd_dom_sf"/>
</dbReference>
<keyword evidence="4" id="KW-0597">Phosphoprotein</keyword>
<evidence type="ECO:0000256" key="13">
    <source>
        <dbReference type="ARBA" id="ARBA00047314"/>
    </source>
</evidence>
<comment type="similarity">
    <text evidence="2">Belongs to the NTE family.</text>
</comment>
<feature type="active site" description="Nucleophile" evidence="17">
    <location>
        <position position="863"/>
    </location>
</feature>
<dbReference type="InterPro" id="IPR016035">
    <property type="entry name" value="Acyl_Trfase/lysoPLipase"/>
</dbReference>
<dbReference type="SUPFAM" id="SSF52151">
    <property type="entry name" value="FabD/lysophospholipase-like"/>
    <property type="match status" value="1"/>
</dbReference>
<keyword evidence="12" id="KW-0472">Membrane</keyword>
<dbReference type="FunFam" id="2.60.120.10:FF:000012">
    <property type="entry name" value="neuropathy target esterase isoform X2"/>
    <property type="match status" value="1"/>
</dbReference>
<evidence type="ECO:0000256" key="6">
    <source>
        <dbReference type="ARBA" id="ARBA00022737"/>
    </source>
</evidence>
<dbReference type="FunFam" id="3.40.1090.10:FF:000001">
    <property type="entry name" value="neuropathy target esterase isoform X2"/>
    <property type="match status" value="1"/>
</dbReference>
<proteinExistence type="inferred from homology"/>
<dbReference type="GeneTree" id="ENSGT00940000156763"/>
<dbReference type="CDD" id="cd00038">
    <property type="entry name" value="CAP_ED"/>
    <property type="match status" value="3"/>
</dbReference>
<evidence type="ECO:0000256" key="1">
    <source>
        <dbReference type="ARBA" id="ARBA00004643"/>
    </source>
</evidence>
<evidence type="ECO:0000256" key="11">
    <source>
        <dbReference type="ARBA" id="ARBA00023098"/>
    </source>
</evidence>
<dbReference type="Ensembl" id="ENSSTUT00000020738.1">
    <property type="protein sequence ID" value="ENSSTUP00000019731.1"/>
    <property type="gene ID" value="ENSSTUG00000004952.1"/>
</dbReference>
<dbReference type="AlphaFoldDB" id="A0A673XH61"/>
<dbReference type="GO" id="GO:0004622">
    <property type="term" value="F:phosphatidylcholine lysophospholipase activity"/>
    <property type="evidence" value="ECO:0007669"/>
    <property type="project" value="UniProtKB-EC"/>
</dbReference>
<comment type="catalytic activity">
    <reaction evidence="13">
        <text>1-(9Z-octadecenoyl)-sn-glycero-3-phosphocholine + H2O = sn-glycerol 3-phosphocholine + (9Z)-octadecenoate + H(+)</text>
        <dbReference type="Rhea" id="RHEA:40807"/>
        <dbReference type="ChEBI" id="CHEBI:15377"/>
        <dbReference type="ChEBI" id="CHEBI:15378"/>
        <dbReference type="ChEBI" id="CHEBI:16870"/>
        <dbReference type="ChEBI" id="CHEBI:28610"/>
        <dbReference type="ChEBI" id="CHEBI:30823"/>
    </reaction>
    <physiologicalReaction direction="left-to-right" evidence="13">
        <dbReference type="Rhea" id="RHEA:40808"/>
    </physiologicalReaction>
</comment>
<keyword evidence="9 17" id="KW-0442">Lipid degradation</keyword>
<dbReference type="PROSITE" id="PS50042">
    <property type="entry name" value="CNMP_BINDING_3"/>
    <property type="match status" value="3"/>
</dbReference>
<dbReference type="Pfam" id="PF24179">
    <property type="entry name" value="NTE_Ploop"/>
    <property type="match status" value="1"/>
</dbReference>
<evidence type="ECO:0000256" key="18">
    <source>
        <dbReference type="SAM" id="MobiDB-lite"/>
    </source>
</evidence>
<dbReference type="GO" id="GO:0005789">
    <property type="term" value="C:endoplasmic reticulum membrane"/>
    <property type="evidence" value="ECO:0007669"/>
    <property type="project" value="UniProtKB-SubCell"/>
</dbReference>
<comment type="catalytic activity">
    <reaction evidence="16">
        <text>1-hexadecanoyl-sn-glycero-3-phosphocholine + H2O = sn-glycerol 3-phosphocholine + hexadecanoate + H(+)</text>
        <dbReference type="Rhea" id="RHEA:40435"/>
        <dbReference type="ChEBI" id="CHEBI:7896"/>
        <dbReference type="ChEBI" id="CHEBI:15377"/>
        <dbReference type="ChEBI" id="CHEBI:15378"/>
        <dbReference type="ChEBI" id="CHEBI:16870"/>
        <dbReference type="ChEBI" id="CHEBI:72998"/>
    </reaction>
    <physiologicalReaction direction="left-to-right" evidence="16">
        <dbReference type="Rhea" id="RHEA:40436"/>
    </physiologicalReaction>
</comment>
<dbReference type="InterPro" id="IPR014710">
    <property type="entry name" value="RmlC-like_jellyroll"/>
</dbReference>
<organism evidence="21 22">
    <name type="scientific">Salmo trutta</name>
    <name type="common">Brown trout</name>
    <dbReference type="NCBI Taxonomy" id="8032"/>
    <lineage>
        <taxon>Eukaryota</taxon>
        <taxon>Metazoa</taxon>
        <taxon>Chordata</taxon>
        <taxon>Craniata</taxon>
        <taxon>Vertebrata</taxon>
        <taxon>Euteleostomi</taxon>
        <taxon>Actinopterygii</taxon>
        <taxon>Neopterygii</taxon>
        <taxon>Teleostei</taxon>
        <taxon>Protacanthopterygii</taxon>
        <taxon>Salmoniformes</taxon>
        <taxon>Salmonidae</taxon>
        <taxon>Salmoninae</taxon>
        <taxon>Salmo</taxon>
    </lineage>
</organism>
<dbReference type="CDD" id="cd07225">
    <property type="entry name" value="Pat_PNPLA6_PNPLA7"/>
    <property type="match status" value="1"/>
</dbReference>
<dbReference type="GO" id="GO:0016042">
    <property type="term" value="P:lipid catabolic process"/>
    <property type="evidence" value="ECO:0007669"/>
    <property type="project" value="UniProtKB-UniRule"/>
</dbReference>
<feature type="compositionally biased region" description="Basic and acidic residues" evidence="18">
    <location>
        <begin position="251"/>
        <end position="269"/>
    </location>
</feature>
<dbReference type="InterPro" id="IPR050301">
    <property type="entry name" value="NTE"/>
</dbReference>
<evidence type="ECO:0000256" key="16">
    <source>
        <dbReference type="ARBA" id="ARBA00048656"/>
    </source>
</evidence>
<dbReference type="InterPro" id="IPR000595">
    <property type="entry name" value="cNMP-bd_dom"/>
</dbReference>
<evidence type="ECO:0000256" key="3">
    <source>
        <dbReference type="ARBA" id="ARBA00013274"/>
    </source>
</evidence>
<evidence type="ECO:0000256" key="5">
    <source>
        <dbReference type="ARBA" id="ARBA00022692"/>
    </source>
</evidence>
<dbReference type="Gene3D" id="3.40.1090.10">
    <property type="entry name" value="Cytosolic phospholipase A2 catalytic domain"/>
    <property type="match status" value="1"/>
</dbReference>
<dbReference type="FunFam" id="2.60.120.10:FF:000010">
    <property type="entry name" value="neuropathy target esterase isoform X1"/>
    <property type="match status" value="1"/>
</dbReference>
<feature type="domain" description="Cyclic nucleotide-binding" evidence="19">
    <location>
        <begin position="499"/>
        <end position="604"/>
    </location>
</feature>
<keyword evidence="8" id="KW-0256">Endoplasmic reticulum</keyword>
<dbReference type="EC" id="3.1.1.5" evidence="3"/>
<evidence type="ECO:0000256" key="9">
    <source>
        <dbReference type="ARBA" id="ARBA00022963"/>
    </source>
</evidence>
<keyword evidence="5" id="KW-0812">Transmembrane</keyword>
<dbReference type="Pfam" id="PF01734">
    <property type="entry name" value="Patatin"/>
    <property type="match status" value="1"/>
</dbReference>
<evidence type="ECO:0000256" key="7">
    <source>
        <dbReference type="ARBA" id="ARBA00022801"/>
    </source>
</evidence>
<dbReference type="Proteomes" id="UP000472277">
    <property type="component" value="Chromosome 27"/>
</dbReference>
<feature type="short sequence motif" description="DGA/G" evidence="17">
    <location>
        <begin position="983"/>
        <end position="985"/>
    </location>
</feature>
<reference evidence="21" key="1">
    <citation type="submission" date="2025-08" db="UniProtKB">
        <authorList>
            <consortium name="Ensembl"/>
        </authorList>
    </citation>
    <scope>IDENTIFICATION</scope>
</reference>
<feature type="short sequence motif" description="GXGXXG" evidence="17">
    <location>
        <begin position="834"/>
        <end position="839"/>
    </location>
</feature>
<evidence type="ECO:0000256" key="17">
    <source>
        <dbReference type="PROSITE-ProRule" id="PRU01161"/>
    </source>
</evidence>
<evidence type="ECO:0000256" key="15">
    <source>
        <dbReference type="ARBA" id="ARBA00048454"/>
    </source>
</evidence>
<keyword evidence="11 17" id="KW-0443">Lipid metabolism</keyword>
<comment type="catalytic activity">
    <reaction evidence="14">
        <text>1-hexadecanoyl-sn-glycero-3-phosphate + H2O = sn-glycerol 3-phosphate + hexadecanoate + H(+)</text>
        <dbReference type="Rhea" id="RHEA:49092"/>
        <dbReference type="ChEBI" id="CHEBI:7896"/>
        <dbReference type="ChEBI" id="CHEBI:15377"/>
        <dbReference type="ChEBI" id="CHEBI:15378"/>
        <dbReference type="ChEBI" id="CHEBI:57518"/>
        <dbReference type="ChEBI" id="CHEBI:57597"/>
    </reaction>
    <physiologicalReaction direction="left-to-right" evidence="14">
        <dbReference type="Rhea" id="RHEA:49093"/>
    </physiologicalReaction>
</comment>
<dbReference type="Pfam" id="PF00027">
    <property type="entry name" value="cNMP_binding"/>
    <property type="match status" value="3"/>
</dbReference>
<feature type="domain" description="PNPLA" evidence="20">
    <location>
        <begin position="830"/>
        <end position="996"/>
    </location>
</feature>
<accession>A0A673XH61</accession>
<evidence type="ECO:0000313" key="22">
    <source>
        <dbReference type="Proteomes" id="UP000472277"/>
    </source>
</evidence>
<sequence>RKRDKVMFYGRKIMRKVSPTPSGNPSHILSRVSPIIVLREPPTLVAKEPPPSLLEADLTEFDVQNSHLPSEVLYMLKNVRVLGHFEKPLFLELCRHMVFVQLHEMETLFRPGDIDDSIYVVQDGRLELCIHESDGTDVVVKEVFPGDSVHSLLSILDVITGHSAPYKTVSARAAAPSTILRLPAAAFHSVFEKYPETLVRVIQIIMVRLQRVTFLALHNYLGLTTELFNAERQAIPLVAVHSVIGEANPNRGRDRHQSRSDESGHEKGKFSSVSTSVCGQWAHRQTWLSREDGLWQPLSIARPYSPPPSLSPLPFLPFILQSILKKSVTMVHTPSAVFHYSEAGGGQSGHIHHNKVNAIFQAAKKDLQRLIQLQDPSLLEGRVTLRQVKAGCVLNSQGDQVSHVQFVISGALHVYQRTIDREEDTLLFLTHPGEMVGHLAVLTGEPLIFSVRAHRDCSFLSISKAAFYEIMREEPKVVLNVAHTVVKRVSGFVRQIDFALDWMAVEAGRTVYRQGDKSDSTFIVLSGRLRSVIAKDDGKKELTGEYGRGDLIGVVEALTHMNRATTVHAIRDSELAKLPEGALSSIKRRYPQVVTRLIHLLGQKILGNMQQVHGPLAGYSKWDSGSPASNLSTVTILPVSEEVPLTAFTLELQHALSAIGPTLLLTSDIIKQRLGAAALDSVHEYRLSSWLGQQEDIHRIVLYQSDDTLTPWTQRCIRQADCIIIVGLGEAEPTVGELERMLEGSAVRAQKQLILLHREDGPPPQGTVEWLNMRSWISRHLHLSCPHRVFSKRSLPKLREMYQRVFQKLPDRHSDFSRLARVLTGNTIALVLGGGGARGCCQVGILRALNEAGIPVDMVGGTSIGSLMGALYAEEKSNSRMRVRAREWAMDMRSIFKKVFDLTYPVTSMFSGASFNNSVSAVFKGKQIEDLWIPYFNITTDITASSMRVHTDGSLWRYVRASMSLSGYLPPLCDPKDGHLLMDGGYINNLPADVARSMGAKVVIAIDVGSQDETNLTNYGDSLSGWWLLWKRFNPLAEKVQVLNMAEIQTRLAYVCCVRQLELVKDSEYCEYIRPPIDHYGTLEFGKFDEIAEVGYQHCKTVFDMWSRSGVVDKMMKDRHQEEFHKTKSGNVTLFAHLTGS</sequence>
<dbReference type="Gene3D" id="2.60.120.10">
    <property type="entry name" value="Jelly Rolls"/>
    <property type="match status" value="3"/>
</dbReference>
<keyword evidence="7 17" id="KW-0378">Hydrolase</keyword>
<feature type="active site" description="Proton acceptor" evidence="17">
    <location>
        <position position="983"/>
    </location>
</feature>
<comment type="catalytic activity">
    <reaction evidence="15">
        <text>a 1-acyl-sn-glycero-3-phosphocholine + H2O = sn-glycerol 3-phosphocholine + a fatty acid + H(+)</text>
        <dbReference type="Rhea" id="RHEA:15177"/>
        <dbReference type="ChEBI" id="CHEBI:15377"/>
        <dbReference type="ChEBI" id="CHEBI:15378"/>
        <dbReference type="ChEBI" id="CHEBI:16870"/>
        <dbReference type="ChEBI" id="CHEBI:28868"/>
        <dbReference type="ChEBI" id="CHEBI:58168"/>
        <dbReference type="EC" id="3.1.1.5"/>
    </reaction>
    <physiologicalReaction direction="left-to-right" evidence="15">
        <dbReference type="Rhea" id="RHEA:15178"/>
    </physiologicalReaction>
</comment>
<evidence type="ECO:0000256" key="8">
    <source>
        <dbReference type="ARBA" id="ARBA00022824"/>
    </source>
</evidence>
<feature type="short sequence motif" description="GXSXG" evidence="17">
    <location>
        <begin position="861"/>
        <end position="865"/>
    </location>
</feature>
<feature type="region of interest" description="Disordered" evidence="18">
    <location>
        <begin position="248"/>
        <end position="271"/>
    </location>
</feature>
<dbReference type="SUPFAM" id="SSF51206">
    <property type="entry name" value="cAMP-binding domain-like"/>
    <property type="match status" value="3"/>
</dbReference>